<evidence type="ECO:0000256" key="11">
    <source>
        <dbReference type="ARBA" id="ARBA00023136"/>
    </source>
</evidence>
<evidence type="ECO:0000256" key="13">
    <source>
        <dbReference type="SAM" id="Phobius"/>
    </source>
</evidence>
<feature type="transmembrane region" description="Helical" evidence="13">
    <location>
        <begin position="6"/>
        <end position="24"/>
    </location>
</feature>
<dbReference type="PRINTS" id="PR00344">
    <property type="entry name" value="BCTRLSENSOR"/>
</dbReference>
<dbReference type="Proteomes" id="UP000295499">
    <property type="component" value="Unassembled WGS sequence"/>
</dbReference>
<dbReference type="SMART" id="SM00387">
    <property type="entry name" value="HATPase_c"/>
    <property type="match status" value="1"/>
</dbReference>
<dbReference type="SUPFAM" id="SSF47226">
    <property type="entry name" value="Histidine-containing phosphotransfer domain, HPT domain"/>
    <property type="match status" value="1"/>
</dbReference>
<dbReference type="Gene3D" id="1.20.120.160">
    <property type="entry name" value="HPT domain"/>
    <property type="match status" value="1"/>
</dbReference>
<dbReference type="AlphaFoldDB" id="A0A4R6IMC8"/>
<feature type="domain" description="Histidine kinase" evidence="14">
    <location>
        <begin position="238"/>
        <end position="459"/>
    </location>
</feature>
<dbReference type="RefSeq" id="WP_133555349.1">
    <property type="nucleotide sequence ID" value="NZ_SNWM01000002.1"/>
</dbReference>
<organism evidence="16 17">
    <name type="scientific">Pedobacter duraquae</name>
    <dbReference type="NCBI Taxonomy" id="425511"/>
    <lineage>
        <taxon>Bacteria</taxon>
        <taxon>Pseudomonadati</taxon>
        <taxon>Bacteroidota</taxon>
        <taxon>Sphingobacteriia</taxon>
        <taxon>Sphingobacteriales</taxon>
        <taxon>Sphingobacteriaceae</taxon>
        <taxon>Pedobacter</taxon>
    </lineage>
</organism>
<dbReference type="GO" id="GO:0005886">
    <property type="term" value="C:plasma membrane"/>
    <property type="evidence" value="ECO:0007669"/>
    <property type="project" value="UniProtKB-SubCell"/>
</dbReference>
<dbReference type="InterPro" id="IPR001789">
    <property type="entry name" value="Sig_transdc_resp-reg_receiver"/>
</dbReference>
<dbReference type="InterPro" id="IPR004358">
    <property type="entry name" value="Sig_transdc_His_kin-like_C"/>
</dbReference>
<comment type="catalytic activity">
    <reaction evidence="1">
        <text>ATP + protein L-histidine = ADP + protein N-phospho-L-histidine.</text>
        <dbReference type="EC" id="2.7.13.3"/>
    </reaction>
</comment>
<keyword evidence="16" id="KW-0418">Kinase</keyword>
<name>A0A4R6IMC8_9SPHI</name>
<evidence type="ECO:0000313" key="16">
    <source>
        <dbReference type="EMBL" id="TDO23287.1"/>
    </source>
</evidence>
<dbReference type="PROSITE" id="PS50109">
    <property type="entry name" value="HIS_KIN"/>
    <property type="match status" value="1"/>
</dbReference>
<keyword evidence="10" id="KW-0902">Two-component regulatory system</keyword>
<dbReference type="Gene3D" id="3.30.565.10">
    <property type="entry name" value="Histidine kinase-like ATPase, C-terminal domain"/>
    <property type="match status" value="1"/>
</dbReference>
<accession>A0A4R6IMC8</accession>
<evidence type="ECO:0000256" key="1">
    <source>
        <dbReference type="ARBA" id="ARBA00000085"/>
    </source>
</evidence>
<dbReference type="InterPro" id="IPR036641">
    <property type="entry name" value="HPT_dom_sf"/>
</dbReference>
<keyword evidence="6 13" id="KW-0812">Transmembrane</keyword>
<keyword evidence="11 13" id="KW-0472">Membrane</keyword>
<dbReference type="SUPFAM" id="SSF52172">
    <property type="entry name" value="CheY-like"/>
    <property type="match status" value="1"/>
</dbReference>
<evidence type="ECO:0000256" key="8">
    <source>
        <dbReference type="ARBA" id="ARBA00022840"/>
    </source>
</evidence>
<dbReference type="InterPro" id="IPR005467">
    <property type="entry name" value="His_kinase_dom"/>
</dbReference>
<dbReference type="Pfam" id="PF00072">
    <property type="entry name" value="Response_reg"/>
    <property type="match status" value="1"/>
</dbReference>
<dbReference type="SMART" id="SM00388">
    <property type="entry name" value="HisKA"/>
    <property type="match status" value="1"/>
</dbReference>
<dbReference type="InterPro" id="IPR036890">
    <property type="entry name" value="HATPase_C_sf"/>
</dbReference>
<evidence type="ECO:0000259" key="15">
    <source>
        <dbReference type="PROSITE" id="PS50110"/>
    </source>
</evidence>
<dbReference type="InterPro" id="IPR011006">
    <property type="entry name" value="CheY-like_superfamily"/>
</dbReference>
<evidence type="ECO:0000256" key="9">
    <source>
        <dbReference type="ARBA" id="ARBA00022989"/>
    </source>
</evidence>
<dbReference type="InterPro" id="IPR003661">
    <property type="entry name" value="HisK_dim/P_dom"/>
</dbReference>
<gene>
    <name evidence="16" type="ORF">CLV32_2276</name>
</gene>
<dbReference type="GO" id="GO:0005524">
    <property type="term" value="F:ATP binding"/>
    <property type="evidence" value="ECO:0007669"/>
    <property type="project" value="UniProtKB-KW"/>
</dbReference>
<keyword evidence="16" id="KW-0808">Transferase</keyword>
<comment type="caution">
    <text evidence="16">The sequence shown here is derived from an EMBL/GenBank/DDBJ whole genome shotgun (WGS) entry which is preliminary data.</text>
</comment>
<protein>
    <recommendedName>
        <fullName evidence="3">histidine kinase</fullName>
        <ecNumber evidence="3">2.7.13.3</ecNumber>
    </recommendedName>
</protein>
<dbReference type="PANTHER" id="PTHR45339">
    <property type="entry name" value="HYBRID SIGNAL TRANSDUCTION HISTIDINE KINASE J"/>
    <property type="match status" value="1"/>
</dbReference>
<evidence type="ECO:0000259" key="14">
    <source>
        <dbReference type="PROSITE" id="PS50109"/>
    </source>
</evidence>
<evidence type="ECO:0000256" key="10">
    <source>
        <dbReference type="ARBA" id="ARBA00023012"/>
    </source>
</evidence>
<evidence type="ECO:0000256" key="2">
    <source>
        <dbReference type="ARBA" id="ARBA00004651"/>
    </source>
</evidence>
<dbReference type="SMART" id="SM00448">
    <property type="entry name" value="REC"/>
    <property type="match status" value="1"/>
</dbReference>
<comment type="subcellular location">
    <subcellularLocation>
        <location evidence="2">Cell membrane</location>
        <topology evidence="2">Multi-pass membrane protein</topology>
    </subcellularLocation>
</comment>
<evidence type="ECO:0000256" key="12">
    <source>
        <dbReference type="PROSITE-ProRule" id="PRU00169"/>
    </source>
</evidence>
<dbReference type="PROSITE" id="PS50110">
    <property type="entry name" value="RESPONSE_REGULATORY"/>
    <property type="match status" value="1"/>
</dbReference>
<dbReference type="PANTHER" id="PTHR45339:SF1">
    <property type="entry name" value="HYBRID SIGNAL TRANSDUCTION HISTIDINE KINASE J"/>
    <property type="match status" value="1"/>
</dbReference>
<dbReference type="GO" id="GO:0000155">
    <property type="term" value="F:phosphorelay sensor kinase activity"/>
    <property type="evidence" value="ECO:0007669"/>
    <property type="project" value="InterPro"/>
</dbReference>
<feature type="modified residue" description="4-aspartylphosphate" evidence="12">
    <location>
        <position position="533"/>
    </location>
</feature>
<dbReference type="EMBL" id="SNWM01000002">
    <property type="protein sequence ID" value="TDO23287.1"/>
    <property type="molecule type" value="Genomic_DNA"/>
</dbReference>
<evidence type="ECO:0000256" key="5">
    <source>
        <dbReference type="ARBA" id="ARBA00022553"/>
    </source>
</evidence>
<feature type="transmembrane region" description="Helical" evidence="13">
    <location>
        <begin position="184"/>
        <end position="205"/>
    </location>
</feature>
<dbReference type="SUPFAM" id="SSF55874">
    <property type="entry name" value="ATPase domain of HSP90 chaperone/DNA topoisomerase II/histidine kinase"/>
    <property type="match status" value="1"/>
</dbReference>
<sequence length="730" mass="81804">MTNNRFKYLIVAAFILGTFFLGFLRYTSAQNMQVLLEGNAELLKELRLSNHLRTIDRDMLGVESRIRAAIATDDTSHLNGVDEKIQELESYIDTLKATDRDARTTKYLDRLQVIANQKIEIKKKLMDLYLKTGRVDDTTYIANPGARKISDEITFTTKKIYDSRQQLMTELSLKIDKSGRTARFYGNWLSVILLFVSGGLCWFIIRQFDHKNQLISQLDHSEKKAREALQVKENFLANMSHEIRTPLNSILGFTNLLKRKKLEAEPAEFVASIQGAGENLLAIINDILDLSKIEAGMMRIVANPFSVRGLVHSIETLFGEKVKEKGLILHSQIDSDVPDTLVGDATRLTQILVNLIGNALKFSERGQIAILVSGKKSSENTFELGFRIKDQGIGIDQAKLEGIFERFNQAEDSITRNYGGTGLGLSIVKNLVVLQDGKITVESAKTTGTEFHFVIPYEIAKEQLDVVPVFDASLLTNHMDQTLRILVVDDNVMNQSLMKHLLTEWNAAFDIVSSGTAALAQLKQQKYDLVLMDIQMPGMDGYTATQHIRENLGLKIPVIAMTAHAMAGEREKCLSFGMNEYISKPINEDDLFKLICKFIQLDCQPNAVSPVDISMYKVIDLSYMKAISKGNTAYEKTVTQQFITLIPQDLEALRAKYEEGDIFGINQIAHNLKTTVAIMGLLPQLEDQLDQLEYVKSDALEIPDLIDNVAAICTAALGEAREFQDTLNNG</sequence>
<dbReference type="Pfam" id="PF00512">
    <property type="entry name" value="HisKA"/>
    <property type="match status" value="1"/>
</dbReference>
<evidence type="ECO:0000313" key="17">
    <source>
        <dbReference type="Proteomes" id="UP000295499"/>
    </source>
</evidence>
<dbReference type="Gene3D" id="1.10.287.130">
    <property type="match status" value="1"/>
</dbReference>
<dbReference type="CDD" id="cd16922">
    <property type="entry name" value="HATPase_EvgS-ArcB-TorS-like"/>
    <property type="match status" value="1"/>
</dbReference>
<dbReference type="EC" id="2.7.13.3" evidence="3"/>
<feature type="domain" description="Response regulatory" evidence="15">
    <location>
        <begin position="484"/>
        <end position="599"/>
    </location>
</feature>
<evidence type="ECO:0000256" key="7">
    <source>
        <dbReference type="ARBA" id="ARBA00022741"/>
    </source>
</evidence>
<proteinExistence type="predicted"/>
<keyword evidence="17" id="KW-1185">Reference proteome</keyword>
<dbReference type="InterPro" id="IPR036097">
    <property type="entry name" value="HisK_dim/P_sf"/>
</dbReference>
<keyword evidence="8" id="KW-0067">ATP-binding</keyword>
<evidence type="ECO:0000256" key="6">
    <source>
        <dbReference type="ARBA" id="ARBA00022692"/>
    </source>
</evidence>
<dbReference type="OrthoDB" id="9811889at2"/>
<keyword evidence="5 12" id="KW-0597">Phosphoprotein</keyword>
<evidence type="ECO:0000256" key="4">
    <source>
        <dbReference type="ARBA" id="ARBA00022475"/>
    </source>
</evidence>
<dbReference type="CDD" id="cd00082">
    <property type="entry name" value="HisKA"/>
    <property type="match status" value="1"/>
</dbReference>
<dbReference type="CDD" id="cd17546">
    <property type="entry name" value="REC_hyHK_CKI1_RcsC-like"/>
    <property type="match status" value="1"/>
</dbReference>
<dbReference type="InterPro" id="IPR003594">
    <property type="entry name" value="HATPase_dom"/>
</dbReference>
<dbReference type="Gene3D" id="3.40.50.2300">
    <property type="match status" value="1"/>
</dbReference>
<dbReference type="Pfam" id="PF02518">
    <property type="entry name" value="HATPase_c"/>
    <property type="match status" value="1"/>
</dbReference>
<reference evidence="16 17" key="1">
    <citation type="submission" date="2019-03" db="EMBL/GenBank/DDBJ databases">
        <title>Genomic Encyclopedia of Archaeal and Bacterial Type Strains, Phase II (KMG-II): from individual species to whole genera.</title>
        <authorList>
            <person name="Goeker M."/>
        </authorList>
    </citation>
    <scope>NUCLEOTIDE SEQUENCE [LARGE SCALE GENOMIC DNA]</scope>
    <source>
        <strain evidence="16 17">DSM 19034</strain>
    </source>
</reference>
<keyword evidence="4" id="KW-1003">Cell membrane</keyword>
<dbReference type="FunFam" id="3.30.565.10:FF:000010">
    <property type="entry name" value="Sensor histidine kinase RcsC"/>
    <property type="match status" value="1"/>
</dbReference>
<dbReference type="SUPFAM" id="SSF47384">
    <property type="entry name" value="Homodimeric domain of signal transducing histidine kinase"/>
    <property type="match status" value="1"/>
</dbReference>
<evidence type="ECO:0000256" key="3">
    <source>
        <dbReference type="ARBA" id="ARBA00012438"/>
    </source>
</evidence>
<keyword evidence="7" id="KW-0547">Nucleotide-binding</keyword>
<keyword evidence="9 13" id="KW-1133">Transmembrane helix</keyword>